<dbReference type="GO" id="GO:0016491">
    <property type="term" value="F:oxidoreductase activity"/>
    <property type="evidence" value="ECO:0007669"/>
    <property type="project" value="UniProtKB-KW"/>
</dbReference>
<dbReference type="Proteomes" id="UP000095256">
    <property type="component" value="Unassembled WGS sequence"/>
</dbReference>
<comment type="caution">
    <text evidence="6">The sequence shown here is derived from an EMBL/GenBank/DDBJ whole genome shotgun (WGS) entry which is preliminary data.</text>
</comment>
<name>A0A1E5KUQ5_9ENTE</name>
<dbReference type="InterPro" id="IPR020843">
    <property type="entry name" value="ER"/>
</dbReference>
<dbReference type="PROSITE" id="PS00059">
    <property type="entry name" value="ADH_ZINC"/>
    <property type="match status" value="1"/>
</dbReference>
<dbReference type="InterPro" id="IPR011032">
    <property type="entry name" value="GroES-like_sf"/>
</dbReference>
<dbReference type="CDD" id="cd08258">
    <property type="entry name" value="Zn_ADH4"/>
    <property type="match status" value="1"/>
</dbReference>
<dbReference type="STRING" id="762845.BCR26_16070"/>
<comment type="cofactor">
    <cofactor evidence="4">
        <name>Zn(2+)</name>
        <dbReference type="ChEBI" id="CHEBI:29105"/>
    </cofactor>
</comment>
<dbReference type="PANTHER" id="PTHR43401">
    <property type="entry name" value="L-THREONINE 3-DEHYDROGENASE"/>
    <property type="match status" value="1"/>
</dbReference>
<dbReference type="InterPro" id="IPR050129">
    <property type="entry name" value="Zn_alcohol_dh"/>
</dbReference>
<evidence type="ECO:0000256" key="2">
    <source>
        <dbReference type="ARBA" id="ARBA00022833"/>
    </source>
</evidence>
<dbReference type="GO" id="GO:0008270">
    <property type="term" value="F:zinc ion binding"/>
    <property type="evidence" value="ECO:0007669"/>
    <property type="project" value="InterPro"/>
</dbReference>
<dbReference type="Gene3D" id="3.40.50.720">
    <property type="entry name" value="NAD(P)-binding Rossmann-like Domain"/>
    <property type="match status" value="1"/>
</dbReference>
<dbReference type="Gene3D" id="3.90.180.10">
    <property type="entry name" value="Medium-chain alcohol dehydrogenases, catalytic domain"/>
    <property type="match status" value="1"/>
</dbReference>
<evidence type="ECO:0000313" key="6">
    <source>
        <dbReference type="EMBL" id="OEH81635.1"/>
    </source>
</evidence>
<dbReference type="RefSeq" id="WP_069699389.1">
    <property type="nucleotide sequence ID" value="NZ_JAGGMA010000047.1"/>
</dbReference>
<gene>
    <name evidence="6" type="ORF">BCR26_16070</name>
</gene>
<evidence type="ECO:0000256" key="4">
    <source>
        <dbReference type="RuleBase" id="RU361277"/>
    </source>
</evidence>
<evidence type="ECO:0000259" key="5">
    <source>
        <dbReference type="SMART" id="SM00829"/>
    </source>
</evidence>
<dbReference type="PANTHER" id="PTHR43401:SF2">
    <property type="entry name" value="L-THREONINE 3-DEHYDROGENASE"/>
    <property type="match status" value="1"/>
</dbReference>
<keyword evidence="1 4" id="KW-0479">Metal-binding</keyword>
<reference evidence="6 7" key="1">
    <citation type="submission" date="2016-09" db="EMBL/GenBank/DDBJ databases">
        <authorList>
            <person name="Capua I."/>
            <person name="De Benedictis P."/>
            <person name="Joannis T."/>
            <person name="Lombin L.H."/>
            <person name="Cattoli G."/>
        </authorList>
    </citation>
    <scope>NUCLEOTIDE SEQUENCE [LARGE SCALE GENOMIC DNA]</scope>
    <source>
        <strain evidence="6 7">LMG 25899</strain>
    </source>
</reference>
<dbReference type="Pfam" id="PF08240">
    <property type="entry name" value="ADH_N"/>
    <property type="match status" value="1"/>
</dbReference>
<accession>A0A1E5KUQ5</accession>
<dbReference type="SUPFAM" id="SSF51735">
    <property type="entry name" value="NAD(P)-binding Rossmann-fold domains"/>
    <property type="match status" value="1"/>
</dbReference>
<comment type="similarity">
    <text evidence="4">Belongs to the zinc-containing alcohol dehydrogenase family.</text>
</comment>
<keyword evidence="2 4" id="KW-0862">Zinc</keyword>
<evidence type="ECO:0000256" key="3">
    <source>
        <dbReference type="ARBA" id="ARBA00023002"/>
    </source>
</evidence>
<dbReference type="OrthoDB" id="9806940at2"/>
<dbReference type="InterPro" id="IPR013154">
    <property type="entry name" value="ADH-like_N"/>
</dbReference>
<evidence type="ECO:0000256" key="1">
    <source>
        <dbReference type="ARBA" id="ARBA00022723"/>
    </source>
</evidence>
<protein>
    <submittedName>
        <fullName evidence="6">Sorbitol dehydrogenase</fullName>
    </submittedName>
</protein>
<dbReference type="InterPro" id="IPR002328">
    <property type="entry name" value="ADH_Zn_CS"/>
</dbReference>
<dbReference type="AlphaFoldDB" id="A0A1E5KUQ5"/>
<evidence type="ECO:0000313" key="7">
    <source>
        <dbReference type="Proteomes" id="UP000095256"/>
    </source>
</evidence>
<feature type="domain" description="Enoyl reductase (ER)" evidence="5">
    <location>
        <begin position="10"/>
        <end position="340"/>
    </location>
</feature>
<organism evidence="6 7">
    <name type="scientific">Enterococcus rivorum</name>
    <dbReference type="NCBI Taxonomy" id="762845"/>
    <lineage>
        <taxon>Bacteria</taxon>
        <taxon>Bacillati</taxon>
        <taxon>Bacillota</taxon>
        <taxon>Bacilli</taxon>
        <taxon>Lactobacillales</taxon>
        <taxon>Enterococcaceae</taxon>
        <taxon>Enterococcus</taxon>
    </lineage>
</organism>
<keyword evidence="3" id="KW-0560">Oxidoreductase</keyword>
<dbReference type="InterPro" id="IPR036291">
    <property type="entry name" value="NAD(P)-bd_dom_sf"/>
</dbReference>
<sequence>MYALRKIAAGSGNMLYSKVSEPVPKEKEVKIRVLFTGICGSDLHAFKGEYNKVIPLTLGHEFVGEVVAVGKDVSKIGVGTIVSSETTFEVCEKCEYCLAEEYNLCSSRKGLGTQIDGSFAEYLIAKEDRCHVIPASVEPKIAALLEPLACCVHAAVEKTTVEPHEKIAVFGPGPIGLIMSLVLKAYGAEVILIGISKDEQRLALAKNMGIDYVINSQKSDLLAQINQLTEKQGVSQVFECSGSIQAVHSAFKIVRKKGKVIQEGLFSQDMNAIDMSLFIHKEIDYLGSRTQKPSSWKTALHLLETHKINLEPVISKIMPLRDWEQAFALAMSAEELKILMVP</sequence>
<dbReference type="SUPFAM" id="SSF50129">
    <property type="entry name" value="GroES-like"/>
    <property type="match status" value="1"/>
</dbReference>
<dbReference type="InterPro" id="IPR013149">
    <property type="entry name" value="ADH-like_C"/>
</dbReference>
<dbReference type="EMBL" id="MIEK01000040">
    <property type="protein sequence ID" value="OEH81635.1"/>
    <property type="molecule type" value="Genomic_DNA"/>
</dbReference>
<dbReference type="SMART" id="SM00829">
    <property type="entry name" value="PKS_ER"/>
    <property type="match status" value="1"/>
</dbReference>
<proteinExistence type="inferred from homology"/>
<keyword evidence="7" id="KW-1185">Reference proteome</keyword>
<dbReference type="Pfam" id="PF00107">
    <property type="entry name" value="ADH_zinc_N"/>
    <property type="match status" value="1"/>
</dbReference>